<dbReference type="OrthoDB" id="4562195at2"/>
<dbReference type="Proteomes" id="UP000198318">
    <property type="component" value="Unassembled WGS sequence"/>
</dbReference>
<organism evidence="2 3">
    <name type="scientific">Actinomadura meyerae</name>
    <dbReference type="NCBI Taxonomy" id="240840"/>
    <lineage>
        <taxon>Bacteria</taxon>
        <taxon>Bacillati</taxon>
        <taxon>Actinomycetota</taxon>
        <taxon>Actinomycetes</taxon>
        <taxon>Streptosporangiales</taxon>
        <taxon>Thermomonosporaceae</taxon>
        <taxon>Actinomadura</taxon>
    </lineage>
</organism>
<evidence type="ECO:0000313" key="3">
    <source>
        <dbReference type="Proteomes" id="UP000198318"/>
    </source>
</evidence>
<name>A0A239KN45_9ACTN</name>
<dbReference type="AlphaFoldDB" id="A0A239KN45"/>
<reference evidence="2 3" key="1">
    <citation type="submission" date="2017-06" db="EMBL/GenBank/DDBJ databases">
        <authorList>
            <person name="Kim H.J."/>
            <person name="Triplett B.A."/>
        </authorList>
    </citation>
    <scope>NUCLEOTIDE SEQUENCE [LARGE SCALE GENOMIC DNA]</scope>
    <source>
        <strain evidence="2 3">DSM 44715</strain>
    </source>
</reference>
<dbReference type="Pfam" id="PF04149">
    <property type="entry name" value="DUF397"/>
    <property type="match status" value="1"/>
</dbReference>
<dbReference type="InterPro" id="IPR007278">
    <property type="entry name" value="DUF397"/>
</dbReference>
<sequence>MSRWRKSSYSGSQSQNCVECARLPSGRGGLVGVRDSTDPNGPRLVLSRAGWSALLVQLKSEALERPVRHG</sequence>
<protein>
    <recommendedName>
        <fullName evidence="1">DUF397 domain-containing protein</fullName>
    </recommendedName>
</protein>
<feature type="domain" description="DUF397" evidence="1">
    <location>
        <begin position="3"/>
        <end position="59"/>
    </location>
</feature>
<accession>A0A239KN45</accession>
<gene>
    <name evidence="2" type="ORF">SAMN05443665_10194</name>
</gene>
<proteinExistence type="predicted"/>
<dbReference type="EMBL" id="FZOR01000019">
    <property type="protein sequence ID" value="SNT19807.1"/>
    <property type="molecule type" value="Genomic_DNA"/>
</dbReference>
<keyword evidence="3" id="KW-1185">Reference proteome</keyword>
<dbReference type="RefSeq" id="WP_089327595.1">
    <property type="nucleotide sequence ID" value="NZ_FZOR01000019.1"/>
</dbReference>
<evidence type="ECO:0000259" key="1">
    <source>
        <dbReference type="Pfam" id="PF04149"/>
    </source>
</evidence>
<evidence type="ECO:0000313" key="2">
    <source>
        <dbReference type="EMBL" id="SNT19807.1"/>
    </source>
</evidence>